<accession>A0A7M1B8R0</accession>
<dbReference type="InterPro" id="IPR051533">
    <property type="entry name" value="WaaL-like"/>
</dbReference>
<feature type="transmembrane region" description="Helical" evidence="5">
    <location>
        <begin position="431"/>
        <end position="449"/>
    </location>
</feature>
<feature type="transmembrane region" description="Helical" evidence="5">
    <location>
        <begin position="345"/>
        <end position="365"/>
    </location>
</feature>
<reference evidence="7 8" key="1">
    <citation type="submission" date="2019-07" db="EMBL/GenBank/DDBJ databases">
        <title>Sulfurimonas paralvinellae sp. nov., a novel mesophilic, hydrogen- and sulfur-oxidizing chemolithoautotroph within the Epsilonproteo- bacteria isolated from a deep-sea hydrothermal vent polychaete nest, reclassification of Thiomicrospira denitrificans as Sulfurimonas denitrificans comb. nov. and emended description of the genus Sulfurimonas.</title>
        <authorList>
            <person name="Wang S."/>
            <person name="Jiang L."/>
            <person name="Shao Z."/>
        </authorList>
    </citation>
    <scope>NUCLEOTIDE SEQUENCE [LARGE SCALE GENOMIC DNA]</scope>
    <source>
        <strain evidence="7 8">GO25</strain>
    </source>
</reference>
<evidence type="ECO:0000256" key="1">
    <source>
        <dbReference type="ARBA" id="ARBA00004141"/>
    </source>
</evidence>
<feature type="transmembrane region" description="Helical" evidence="5">
    <location>
        <begin position="49"/>
        <end position="65"/>
    </location>
</feature>
<dbReference type="Proteomes" id="UP000593580">
    <property type="component" value="Chromosome"/>
</dbReference>
<feature type="transmembrane region" description="Helical" evidence="5">
    <location>
        <begin position="179"/>
        <end position="198"/>
    </location>
</feature>
<dbReference type="PANTHER" id="PTHR37422:SF13">
    <property type="entry name" value="LIPOPOLYSACCHARIDE BIOSYNTHESIS PROTEIN PA4999-RELATED"/>
    <property type="match status" value="1"/>
</dbReference>
<evidence type="ECO:0000313" key="7">
    <source>
        <dbReference type="EMBL" id="QOP46109.1"/>
    </source>
</evidence>
<name>A0A7M1B8R0_9BACT</name>
<feature type="transmembrane region" description="Helical" evidence="5">
    <location>
        <begin position="377"/>
        <end position="395"/>
    </location>
</feature>
<protein>
    <submittedName>
        <fullName evidence="7">O-antigen ligase family protein</fullName>
    </submittedName>
</protein>
<feature type="transmembrane region" description="Helical" evidence="5">
    <location>
        <begin position="228"/>
        <end position="244"/>
    </location>
</feature>
<keyword evidence="3 5" id="KW-1133">Transmembrane helix</keyword>
<evidence type="ECO:0000313" key="8">
    <source>
        <dbReference type="Proteomes" id="UP000593580"/>
    </source>
</evidence>
<dbReference type="KEGG" id="spal:FM071_07330"/>
<organism evidence="7 8">
    <name type="scientific">Sulfurimonas paralvinellae</name>
    <dbReference type="NCBI Taxonomy" id="317658"/>
    <lineage>
        <taxon>Bacteria</taxon>
        <taxon>Pseudomonadati</taxon>
        <taxon>Campylobacterota</taxon>
        <taxon>Epsilonproteobacteria</taxon>
        <taxon>Campylobacterales</taxon>
        <taxon>Sulfurimonadaceae</taxon>
        <taxon>Sulfurimonas</taxon>
    </lineage>
</organism>
<feature type="transmembrane region" description="Helical" evidence="5">
    <location>
        <begin position="130"/>
        <end position="152"/>
    </location>
</feature>
<sequence>MMYAISTKYMLFLEKLKSIIQNKDTLTLWMNNLLVLYAFFLPIAQSIKAKIFIAILILFFIRGDVKYYLKEAWKNQVVRAFVYLFVIYVLGLLWSENIKEGLRWVKSIKYGLYLIVFYSFVDGRYIKRVLAAFISGMLLSEIISYGMILHILPWKFSLLGVTIYEAPTPVDPSPFLNHIHYGVALSLVVILLAQQIYLSHKPLIVKIFMSIFIFTASANIFVTGGRTGYVTFILLLLILAIFYLRKWAIIGLTFVILVVGIALETSPILQQKVQQTTLSAKQLLSKDPNFNTSMGIRAGMYYYGMKAIGNNLVFGVGTGDSMDVIRDTAPKEWEGRKQPHEHNQYFSTFMKLGFVGLLVFLNIFYQIFRYKQEDKELRFIMVFTTLTVAFGILTTQFNLRFFMPLWVVMLSITLIQKNRQTILRNLNDKQIMLQIIGAGMFFFILYIFLKGSH</sequence>
<evidence type="ECO:0000256" key="2">
    <source>
        <dbReference type="ARBA" id="ARBA00022692"/>
    </source>
</evidence>
<evidence type="ECO:0000256" key="5">
    <source>
        <dbReference type="SAM" id="Phobius"/>
    </source>
</evidence>
<proteinExistence type="predicted"/>
<feature type="domain" description="O-antigen ligase-related" evidence="6">
    <location>
        <begin position="212"/>
        <end position="361"/>
    </location>
</feature>
<evidence type="ECO:0000256" key="3">
    <source>
        <dbReference type="ARBA" id="ARBA00022989"/>
    </source>
</evidence>
<keyword evidence="7" id="KW-0436">Ligase</keyword>
<dbReference type="InterPro" id="IPR007016">
    <property type="entry name" value="O-antigen_ligase-rel_domated"/>
</dbReference>
<dbReference type="EMBL" id="CP041406">
    <property type="protein sequence ID" value="QOP46109.1"/>
    <property type="molecule type" value="Genomic_DNA"/>
</dbReference>
<keyword evidence="2 5" id="KW-0812">Transmembrane</keyword>
<evidence type="ECO:0000256" key="4">
    <source>
        <dbReference type="ARBA" id="ARBA00023136"/>
    </source>
</evidence>
<evidence type="ECO:0000259" key="6">
    <source>
        <dbReference type="Pfam" id="PF04932"/>
    </source>
</evidence>
<keyword evidence="8" id="KW-1185">Reference proteome</keyword>
<feature type="transmembrane region" description="Helical" evidence="5">
    <location>
        <begin position="249"/>
        <end position="269"/>
    </location>
</feature>
<dbReference type="GO" id="GO:0016874">
    <property type="term" value="F:ligase activity"/>
    <property type="evidence" value="ECO:0007669"/>
    <property type="project" value="UniProtKB-KW"/>
</dbReference>
<feature type="transmembrane region" description="Helical" evidence="5">
    <location>
        <begin position="77"/>
        <end position="95"/>
    </location>
</feature>
<dbReference type="RefSeq" id="WP_193110262.1">
    <property type="nucleotide sequence ID" value="NZ_CP041406.1"/>
</dbReference>
<dbReference type="GO" id="GO:0016020">
    <property type="term" value="C:membrane"/>
    <property type="evidence" value="ECO:0007669"/>
    <property type="project" value="UniProtKB-SubCell"/>
</dbReference>
<dbReference type="PANTHER" id="PTHR37422">
    <property type="entry name" value="TEICHURONIC ACID BIOSYNTHESIS PROTEIN TUAE"/>
    <property type="match status" value="1"/>
</dbReference>
<feature type="transmembrane region" description="Helical" evidence="5">
    <location>
        <begin position="203"/>
        <end position="222"/>
    </location>
</feature>
<gene>
    <name evidence="7" type="ORF">FM071_07330</name>
</gene>
<comment type="subcellular location">
    <subcellularLocation>
        <location evidence="1">Membrane</location>
        <topology evidence="1">Multi-pass membrane protein</topology>
    </subcellularLocation>
</comment>
<keyword evidence="4 5" id="KW-0472">Membrane</keyword>
<dbReference type="Pfam" id="PF04932">
    <property type="entry name" value="Wzy_C"/>
    <property type="match status" value="1"/>
</dbReference>
<dbReference type="AlphaFoldDB" id="A0A7M1B8R0"/>